<gene>
    <name evidence="1" type="ORF">V2H45_18505</name>
</gene>
<evidence type="ECO:0000313" key="2">
    <source>
        <dbReference type="Proteomes" id="UP001333818"/>
    </source>
</evidence>
<protein>
    <submittedName>
        <fullName evidence="1">Ferritin-like domain-containing protein</fullName>
    </submittedName>
</protein>
<dbReference type="CDD" id="cd00657">
    <property type="entry name" value="Ferritin_like"/>
    <property type="match status" value="1"/>
</dbReference>
<comment type="caution">
    <text evidence="1">The sequence shown here is derived from an EMBL/GenBank/DDBJ whole genome shotgun (WGS) entry which is preliminary data.</text>
</comment>
<dbReference type="EMBL" id="JAZBJZ010000091">
    <property type="protein sequence ID" value="MEE3718738.1"/>
    <property type="molecule type" value="Genomic_DNA"/>
</dbReference>
<keyword evidence="2" id="KW-1185">Reference proteome</keyword>
<reference evidence="1" key="1">
    <citation type="submission" date="2024-01" db="EMBL/GenBank/DDBJ databases">
        <title>Bank of Algae and Cyanobacteria of the Azores (BACA) strain genomes.</title>
        <authorList>
            <person name="Luz R."/>
            <person name="Cordeiro R."/>
            <person name="Fonseca A."/>
            <person name="Goncalves V."/>
        </authorList>
    </citation>
    <scope>NUCLEOTIDE SEQUENCE</scope>
    <source>
        <strain evidence="1">BACA0141</strain>
    </source>
</reference>
<proteinExistence type="predicted"/>
<dbReference type="AlphaFoldDB" id="A0AAW9Q732"/>
<dbReference type="SUPFAM" id="SSF47240">
    <property type="entry name" value="Ferritin-like"/>
    <property type="match status" value="1"/>
</dbReference>
<organism evidence="1 2">
    <name type="scientific">Tumidithrix elongata BACA0141</name>
    <dbReference type="NCBI Taxonomy" id="2716417"/>
    <lineage>
        <taxon>Bacteria</taxon>
        <taxon>Bacillati</taxon>
        <taxon>Cyanobacteriota</taxon>
        <taxon>Cyanophyceae</taxon>
        <taxon>Pseudanabaenales</taxon>
        <taxon>Pseudanabaenaceae</taxon>
        <taxon>Tumidithrix</taxon>
        <taxon>Tumidithrix elongata</taxon>
    </lineage>
</organism>
<dbReference type="Proteomes" id="UP001333818">
    <property type="component" value="Unassembled WGS sequence"/>
</dbReference>
<accession>A0AAW9Q732</accession>
<evidence type="ECO:0000313" key="1">
    <source>
        <dbReference type="EMBL" id="MEE3718738.1"/>
    </source>
</evidence>
<name>A0AAW9Q732_9CYAN</name>
<dbReference type="InterPro" id="IPR009078">
    <property type="entry name" value="Ferritin-like_SF"/>
</dbReference>
<sequence length="256" mass="29616">MFLAVLVGATTVESPIRGYSEVSWQYLKRFHQPMAGFVGGQWAEDGSLLELGMWEKEERQHSPALAKIYKELTGESLTAKPTRVKPYQPSECPYQDMYRHGLHRFVTEYGATCLYLWLVAHSTDALQQVLVEILLDEINHMTKFFGFGIWAFAESSGDRLKDSLNRILTNYGQSRSQVTQSTKQIPNPSVEIYRTFGRVMELLDWQTWHPISKLELTYTFLRVMHRLWRWRSTLTPEYLQGLLGTPPCESLNQCSL</sequence>